<gene>
    <name evidence="2" type="primary">LOC111490263</name>
</gene>
<dbReference type="GeneID" id="111490263"/>
<protein>
    <submittedName>
        <fullName evidence="2">Uncharacterized protein LOC111490263</fullName>
    </submittedName>
</protein>
<dbReference type="AlphaFoldDB" id="A0A6J1K1Q4"/>
<sequence length="118" mass="13382">MKISGGSSIPPFSFSDVSIRNPNFSPTATCPPSQRLHHFHFPLTGTGNREPGIGNREPPLLFSNSQLTCFVLPILTDRESWVWELFKLSMLYVQGSESLVIILDYCWERVDVFLILCH</sequence>
<accession>A0A6J1K1Q4</accession>
<dbReference type="KEGG" id="cmax:111490263"/>
<evidence type="ECO:0000313" key="1">
    <source>
        <dbReference type="Proteomes" id="UP000504608"/>
    </source>
</evidence>
<keyword evidence="1" id="KW-1185">Reference proteome</keyword>
<proteinExistence type="predicted"/>
<reference evidence="2" key="1">
    <citation type="submission" date="2025-08" db="UniProtKB">
        <authorList>
            <consortium name="RefSeq"/>
        </authorList>
    </citation>
    <scope>IDENTIFICATION</scope>
    <source>
        <tissue evidence="2">Young leaves</tissue>
    </source>
</reference>
<evidence type="ECO:0000313" key="2">
    <source>
        <dbReference type="RefSeq" id="XP_022994600.1"/>
    </source>
</evidence>
<name>A0A6J1K1Q4_CUCMA</name>
<organism evidence="1 2">
    <name type="scientific">Cucurbita maxima</name>
    <name type="common">Pumpkin</name>
    <name type="synonym">Winter squash</name>
    <dbReference type="NCBI Taxonomy" id="3661"/>
    <lineage>
        <taxon>Eukaryota</taxon>
        <taxon>Viridiplantae</taxon>
        <taxon>Streptophyta</taxon>
        <taxon>Embryophyta</taxon>
        <taxon>Tracheophyta</taxon>
        <taxon>Spermatophyta</taxon>
        <taxon>Magnoliopsida</taxon>
        <taxon>eudicotyledons</taxon>
        <taxon>Gunneridae</taxon>
        <taxon>Pentapetalae</taxon>
        <taxon>rosids</taxon>
        <taxon>fabids</taxon>
        <taxon>Cucurbitales</taxon>
        <taxon>Cucurbitaceae</taxon>
        <taxon>Cucurbiteae</taxon>
        <taxon>Cucurbita</taxon>
    </lineage>
</organism>
<dbReference type="RefSeq" id="XP_022994600.1">
    <property type="nucleotide sequence ID" value="XM_023138832.1"/>
</dbReference>
<dbReference type="Proteomes" id="UP000504608">
    <property type="component" value="Unplaced"/>
</dbReference>